<feature type="binding site" evidence="7">
    <location>
        <position position="495"/>
    </location>
    <ligand>
        <name>ATP</name>
        <dbReference type="ChEBI" id="CHEBI:30616"/>
    </ligand>
</feature>
<dbReference type="InterPro" id="IPR024953">
    <property type="entry name" value="PP_kinase_middle"/>
</dbReference>
<dbReference type="PIRSF" id="PIRSF015589">
    <property type="entry name" value="PP_kinase"/>
    <property type="match status" value="1"/>
</dbReference>
<dbReference type="InterPro" id="IPR025200">
    <property type="entry name" value="PPK_C_dom2"/>
</dbReference>
<dbReference type="PANTHER" id="PTHR30218">
    <property type="entry name" value="POLYPHOSPHATE KINASE"/>
    <property type="match status" value="1"/>
</dbReference>
<dbReference type="Gene3D" id="1.20.58.310">
    <property type="entry name" value="Polyphosphate kinase N-terminal domain"/>
    <property type="match status" value="1"/>
</dbReference>
<evidence type="ECO:0000256" key="1">
    <source>
        <dbReference type="ARBA" id="ARBA00022553"/>
    </source>
</evidence>
<dbReference type="NCBIfam" id="TIGR03705">
    <property type="entry name" value="poly_P_kin"/>
    <property type="match status" value="1"/>
</dbReference>
<dbReference type="PROSITE" id="PS50035">
    <property type="entry name" value="PLD"/>
    <property type="match status" value="2"/>
</dbReference>
<dbReference type="GO" id="GO:0008976">
    <property type="term" value="F:polyphosphate kinase activity"/>
    <property type="evidence" value="ECO:0007669"/>
    <property type="project" value="UniProtKB-EC"/>
</dbReference>
<keyword evidence="1 7" id="KW-0597">Phosphoprotein</keyword>
<gene>
    <name evidence="11" type="primary">ppk_1</name>
    <name evidence="7" type="synonym">ppk</name>
    <name evidence="11" type="ORF">LEM8419_01640</name>
</gene>
<evidence type="ECO:0000259" key="10">
    <source>
        <dbReference type="PROSITE" id="PS50035"/>
    </source>
</evidence>
<feature type="region of interest" description="Disordered" evidence="9">
    <location>
        <begin position="1"/>
        <end position="23"/>
    </location>
</feature>
<feature type="binding site" evidence="7">
    <location>
        <position position="401"/>
    </location>
    <ligand>
        <name>Mg(2+)</name>
        <dbReference type="ChEBI" id="CHEBI:18420"/>
    </ligand>
</feature>
<proteinExistence type="inferred from homology"/>
<dbReference type="InterPro" id="IPR036832">
    <property type="entry name" value="PPK_N_dom_sf"/>
</dbReference>
<comment type="cofactor">
    <cofactor evidence="7">
        <name>Mg(2+)</name>
        <dbReference type="ChEBI" id="CHEBI:18420"/>
    </cofactor>
</comment>
<feature type="binding site" evidence="7">
    <location>
        <position position="591"/>
    </location>
    <ligand>
        <name>ATP</name>
        <dbReference type="ChEBI" id="CHEBI:30616"/>
    </ligand>
</feature>
<name>A0ABN8F695_9BACT</name>
<keyword evidence="3 7" id="KW-0547">Nucleotide-binding</keyword>
<dbReference type="SUPFAM" id="SSF143724">
    <property type="entry name" value="PHP14-like"/>
    <property type="match status" value="1"/>
</dbReference>
<dbReference type="Proteomes" id="UP000837803">
    <property type="component" value="Unassembled WGS sequence"/>
</dbReference>
<dbReference type="EMBL" id="CAKLPZ010000001">
    <property type="protein sequence ID" value="CAH1000487.1"/>
    <property type="molecule type" value="Genomic_DNA"/>
</dbReference>
<sequence length="713" mass="83177">MFALFTSHPRSRQTPTLKAKPPPLPTELIKRDSSWLEFNARVLQEASDPRVPLYERIRFLAIYSSNLDEFYRVRVSSLRQFKKLPKTERRELFDFKPKRELKDIRAAVYRQQEEFGRIFREEILPQLRDENIHLIHSDQMTKSQRAFAADHFDHHISPHLELHWLATDEDGERELPYLDDGQLCLAVSMNEPEAEETGEIALVPIPVKQTGRFVVLPSPEKDAEGYYVIFTDSVIRANLSRWMDRRTDFGYSFKLSRDAELYIDNEFDGDLLRKIERSLSNRDTGLPTRFLYDGDMPSWMLKRLKTALKLSKYDMIPGARYHNFNDFFSFPQPPGSDALAYPPMPPLPHPKLEGADSLMEVIQHTDVLLSFPYQKYDYVPELIREAADHPEVTTIRITLYRVAKKSQVVQNLLYALQQGKKIEAFVEAKARFDEASNLYWGKEMTEAGAYVRYSYPAVKVHTKLLHIERRTGQGETVHYSYIGTGNFNEKTSKLYTDHALLTCRPKLGKDVERVFDLLRGKLILPRCKHLLVAPFNLESEFLALIDREIETAKSGGHAYLFLKMNSLEEPTMIQKLRQAARAGVEVRLIVRGICRLVPKEEENIQIISIIDRFLEHARVFIFGNNGDELVYIGSADWMNRNLYRRVEVVTPIYDHLIKLELRRIMDMQWRDNQRARLIQHGKLNDYREPLATDGHFRAQMDIYDYFQGQLAEV</sequence>
<feature type="binding site" evidence="7">
    <location>
        <position position="431"/>
    </location>
    <ligand>
        <name>Mg(2+)</name>
        <dbReference type="ChEBI" id="CHEBI:18420"/>
    </ligand>
</feature>
<dbReference type="EC" id="2.7.4.1" evidence="7 8"/>
<feature type="active site" description="Phosphohistidine intermediate" evidence="7">
    <location>
        <position position="461"/>
    </location>
</feature>
<comment type="catalytic activity">
    <reaction evidence="7 8">
        <text>[phosphate](n) + ATP = [phosphate](n+1) + ADP</text>
        <dbReference type="Rhea" id="RHEA:19573"/>
        <dbReference type="Rhea" id="RHEA-COMP:9859"/>
        <dbReference type="Rhea" id="RHEA-COMP:14280"/>
        <dbReference type="ChEBI" id="CHEBI:16838"/>
        <dbReference type="ChEBI" id="CHEBI:30616"/>
        <dbReference type="ChEBI" id="CHEBI:456216"/>
        <dbReference type="EC" id="2.7.4.1"/>
    </reaction>
</comment>
<evidence type="ECO:0000256" key="4">
    <source>
        <dbReference type="ARBA" id="ARBA00022777"/>
    </source>
</evidence>
<dbReference type="InterPro" id="IPR001736">
    <property type="entry name" value="PLipase_D/transphosphatidylase"/>
</dbReference>
<keyword evidence="5 7" id="KW-0067">ATP-binding</keyword>
<evidence type="ECO:0000313" key="12">
    <source>
        <dbReference type="Proteomes" id="UP000837803"/>
    </source>
</evidence>
<dbReference type="Gene3D" id="3.30.870.10">
    <property type="entry name" value="Endonuclease Chain A"/>
    <property type="match status" value="2"/>
</dbReference>
<feature type="binding site" evidence="7">
    <location>
        <position position="616"/>
    </location>
    <ligand>
        <name>ATP</name>
        <dbReference type="ChEBI" id="CHEBI:30616"/>
    </ligand>
</feature>
<dbReference type="Pfam" id="PF17941">
    <property type="entry name" value="PP_kinase_C_1"/>
    <property type="match status" value="1"/>
</dbReference>
<comment type="PTM">
    <text evidence="7 8">An intermediate of this reaction is the autophosphorylated ppk in which a phosphate is covalently linked to a histidine residue through a N-P bond.</text>
</comment>
<dbReference type="InterPro" id="IPR036830">
    <property type="entry name" value="PP_kinase_middle_dom_sf"/>
</dbReference>
<protein>
    <recommendedName>
        <fullName evidence="7 8">Polyphosphate kinase</fullName>
        <ecNumber evidence="7 8">2.7.4.1</ecNumber>
    </recommendedName>
    <alternativeName>
        <fullName evidence="7">ATP-polyphosphate phosphotransferase</fullName>
    </alternativeName>
    <alternativeName>
        <fullName evidence="7">Polyphosphoric acid kinase</fullName>
    </alternativeName>
</protein>
<accession>A0ABN8F695</accession>
<evidence type="ECO:0000256" key="5">
    <source>
        <dbReference type="ARBA" id="ARBA00022840"/>
    </source>
</evidence>
<evidence type="ECO:0000313" key="11">
    <source>
        <dbReference type="EMBL" id="CAH1000487.1"/>
    </source>
</evidence>
<dbReference type="SUPFAM" id="SSF56024">
    <property type="entry name" value="Phospholipase D/nuclease"/>
    <property type="match status" value="2"/>
</dbReference>
<dbReference type="CDD" id="cd09167">
    <property type="entry name" value="PLDc_EcPPK1_C2_like"/>
    <property type="match status" value="1"/>
</dbReference>
<dbReference type="SUPFAM" id="SSF140356">
    <property type="entry name" value="PPK N-terminal domain-like"/>
    <property type="match status" value="1"/>
</dbReference>
<feature type="domain" description="PLD phosphodiesterase" evidence="10">
    <location>
        <begin position="611"/>
        <end position="641"/>
    </location>
</feature>
<evidence type="ECO:0000256" key="9">
    <source>
        <dbReference type="SAM" id="MobiDB-lite"/>
    </source>
</evidence>
<reference evidence="11" key="1">
    <citation type="submission" date="2021-12" db="EMBL/GenBank/DDBJ databases">
        <authorList>
            <person name="Rodrigo-Torres L."/>
            <person name="Arahal R. D."/>
            <person name="Lucena T."/>
        </authorList>
    </citation>
    <scope>NUCLEOTIDE SEQUENCE</scope>
    <source>
        <strain evidence="11">CECT 8419</strain>
    </source>
</reference>
<evidence type="ECO:0000256" key="7">
    <source>
        <dbReference type="HAMAP-Rule" id="MF_00347"/>
    </source>
</evidence>
<comment type="similarity">
    <text evidence="7 8">Belongs to the polyphosphate kinase 1 (PPK1) family.</text>
</comment>
<dbReference type="InterPro" id="IPR003414">
    <property type="entry name" value="PP_kinase"/>
</dbReference>
<evidence type="ECO:0000256" key="2">
    <source>
        <dbReference type="ARBA" id="ARBA00022679"/>
    </source>
</evidence>
<dbReference type="Gene3D" id="3.30.1840.10">
    <property type="entry name" value="Polyphosphate kinase middle domain"/>
    <property type="match status" value="1"/>
</dbReference>
<dbReference type="HAMAP" id="MF_00347">
    <property type="entry name" value="Polyphosphate_kinase"/>
    <property type="match status" value="1"/>
</dbReference>
<keyword evidence="7" id="KW-0479">Metal-binding</keyword>
<dbReference type="Pfam" id="PF13089">
    <property type="entry name" value="PP_kinase_N"/>
    <property type="match status" value="1"/>
</dbReference>
<feature type="binding site" evidence="7">
    <location>
        <position position="66"/>
    </location>
    <ligand>
        <name>ATP</name>
        <dbReference type="ChEBI" id="CHEBI:30616"/>
    </ligand>
</feature>
<comment type="caution">
    <text evidence="11">The sequence shown here is derived from an EMBL/GenBank/DDBJ whole genome shotgun (WGS) entry which is preliminary data.</text>
</comment>
<dbReference type="InterPro" id="IPR025198">
    <property type="entry name" value="PPK_N_dom"/>
</dbReference>
<dbReference type="PANTHER" id="PTHR30218:SF0">
    <property type="entry name" value="POLYPHOSPHATE KINASE"/>
    <property type="match status" value="1"/>
</dbReference>
<dbReference type="InterPro" id="IPR041108">
    <property type="entry name" value="PP_kinase_C_1"/>
</dbReference>
<keyword evidence="12" id="KW-1185">Reference proteome</keyword>
<organism evidence="11 12">
    <name type="scientific">Neolewinella maritima</name>
    <dbReference type="NCBI Taxonomy" id="1383882"/>
    <lineage>
        <taxon>Bacteria</taxon>
        <taxon>Pseudomonadati</taxon>
        <taxon>Bacteroidota</taxon>
        <taxon>Saprospiria</taxon>
        <taxon>Saprospirales</taxon>
        <taxon>Lewinellaceae</taxon>
        <taxon>Neolewinella</taxon>
    </lineage>
</organism>
<evidence type="ECO:0000256" key="8">
    <source>
        <dbReference type="RuleBase" id="RU003800"/>
    </source>
</evidence>
<comment type="function">
    <text evidence="7 8">Catalyzes the reversible transfer of the terminal phosphate of ATP to form a long-chain polyphosphate (polyP).</text>
</comment>
<keyword evidence="4 7" id="KW-0418">Kinase</keyword>
<keyword evidence="6 7" id="KW-0460">Magnesium</keyword>
<dbReference type="NCBIfam" id="NF003917">
    <property type="entry name" value="PRK05443.1-1"/>
    <property type="match status" value="1"/>
</dbReference>
<evidence type="ECO:0000256" key="3">
    <source>
        <dbReference type="ARBA" id="ARBA00022741"/>
    </source>
</evidence>
<keyword evidence="2 7" id="KW-0808">Transferase</keyword>
<evidence type="ECO:0000256" key="6">
    <source>
        <dbReference type="ARBA" id="ARBA00022842"/>
    </source>
</evidence>
<feature type="domain" description="PLD phosphodiesterase" evidence="10">
    <location>
        <begin position="456"/>
        <end position="491"/>
    </location>
</feature>
<dbReference type="Pfam" id="PF02503">
    <property type="entry name" value="PP_kinase"/>
    <property type="match status" value="1"/>
</dbReference>
<dbReference type="Pfam" id="PF13090">
    <property type="entry name" value="PP_kinase_C"/>
    <property type="match status" value="1"/>
</dbReference>